<dbReference type="RefSeq" id="WP_183595620.1">
    <property type="nucleotide sequence ID" value="NZ_JACHWR010000016.1"/>
</dbReference>
<feature type="transmembrane region" description="Helical" evidence="8">
    <location>
        <begin position="313"/>
        <end position="330"/>
    </location>
</feature>
<dbReference type="PANTHER" id="PTHR32196">
    <property type="entry name" value="ABC TRANSPORTER PERMEASE PROTEIN YPHD-RELATED-RELATED"/>
    <property type="match status" value="1"/>
</dbReference>
<dbReference type="GO" id="GO:0005886">
    <property type="term" value="C:plasma membrane"/>
    <property type="evidence" value="ECO:0007669"/>
    <property type="project" value="UniProtKB-SubCell"/>
</dbReference>
<keyword evidence="4" id="KW-0997">Cell inner membrane</keyword>
<feature type="transmembrane region" description="Helical" evidence="8">
    <location>
        <begin position="258"/>
        <end position="276"/>
    </location>
</feature>
<comment type="subcellular location">
    <subcellularLocation>
        <location evidence="1">Cell membrane</location>
        <topology evidence="1">Multi-pass membrane protein</topology>
    </subcellularLocation>
</comment>
<evidence type="ECO:0000256" key="7">
    <source>
        <dbReference type="ARBA" id="ARBA00023136"/>
    </source>
</evidence>
<comment type="caution">
    <text evidence="9">The sequence shown here is derived from an EMBL/GenBank/DDBJ whole genome shotgun (WGS) entry which is preliminary data.</text>
</comment>
<feature type="transmembrane region" description="Helical" evidence="8">
    <location>
        <begin position="26"/>
        <end position="47"/>
    </location>
</feature>
<keyword evidence="7 8" id="KW-0472">Membrane</keyword>
<keyword evidence="2" id="KW-0813">Transport</keyword>
<dbReference type="EMBL" id="JACHWR010000016">
    <property type="protein sequence ID" value="MBB3045657.1"/>
    <property type="molecule type" value="Genomic_DNA"/>
</dbReference>
<dbReference type="PANTHER" id="PTHR32196:SF21">
    <property type="entry name" value="ABC TRANSPORTER PERMEASE PROTEIN YPHD-RELATED"/>
    <property type="match status" value="1"/>
</dbReference>
<feature type="transmembrane region" description="Helical" evidence="8">
    <location>
        <begin position="114"/>
        <end position="135"/>
    </location>
</feature>
<feature type="transmembrane region" description="Helical" evidence="8">
    <location>
        <begin position="140"/>
        <end position="158"/>
    </location>
</feature>
<feature type="transmembrane region" description="Helical" evidence="8">
    <location>
        <begin position="233"/>
        <end position="252"/>
    </location>
</feature>
<evidence type="ECO:0000256" key="1">
    <source>
        <dbReference type="ARBA" id="ARBA00004651"/>
    </source>
</evidence>
<evidence type="ECO:0000256" key="2">
    <source>
        <dbReference type="ARBA" id="ARBA00022448"/>
    </source>
</evidence>
<keyword evidence="3" id="KW-1003">Cell membrane</keyword>
<dbReference type="AlphaFoldDB" id="A0A7W4W2C9"/>
<sequence>MSDLAVEPVAADEKTARSARSGLARLSFRNVGAVYVWLAIIVLFGVLSPDSFLTADTARTVLNNYSVTGLVALSLVIPMAAGLFDASVGNMVGLAGIFSAYAVATWDLGGGTAILLTLVLCALCGLFNGFVVVVLRVHSLIGTLATGSLFLALTLAISKEQSITQNVGRLRSVLAGHYVLTVTIPVIVFLALTVVLTVVMDRTTVGRSWYALGFDAEVGRLVGLRVRSLQMTALVIAAVISGVAGMLLTARIGSASPAVGPSYLLPAFAAVFLGATQFRGGRFNAPGTAVAVLMIGTGTIGLSLAGAPTWSSQVFQGVVLIAAIALSSFGRRG</sequence>
<feature type="transmembrane region" description="Helical" evidence="8">
    <location>
        <begin position="178"/>
        <end position="199"/>
    </location>
</feature>
<keyword evidence="6 8" id="KW-1133">Transmembrane helix</keyword>
<evidence type="ECO:0000313" key="9">
    <source>
        <dbReference type="EMBL" id="MBB3045657.1"/>
    </source>
</evidence>
<gene>
    <name evidence="9" type="ORF">FHU40_005517</name>
</gene>
<keyword evidence="10" id="KW-1185">Reference proteome</keyword>
<dbReference type="InterPro" id="IPR001851">
    <property type="entry name" value="ABC_transp_permease"/>
</dbReference>
<accession>A0A7W4W2C9</accession>
<evidence type="ECO:0000256" key="6">
    <source>
        <dbReference type="ARBA" id="ARBA00022989"/>
    </source>
</evidence>
<evidence type="ECO:0000256" key="3">
    <source>
        <dbReference type="ARBA" id="ARBA00022475"/>
    </source>
</evidence>
<feature type="transmembrane region" description="Helical" evidence="8">
    <location>
        <begin position="67"/>
        <end position="84"/>
    </location>
</feature>
<name>A0A7W4W2C9_9ACTN</name>
<dbReference type="Pfam" id="PF02653">
    <property type="entry name" value="BPD_transp_2"/>
    <property type="match status" value="1"/>
</dbReference>
<keyword evidence="5 8" id="KW-0812">Transmembrane</keyword>
<organism evidence="9 10">
    <name type="scientific">Nocardioides soli</name>
    <dbReference type="NCBI Taxonomy" id="1036020"/>
    <lineage>
        <taxon>Bacteria</taxon>
        <taxon>Bacillati</taxon>
        <taxon>Actinomycetota</taxon>
        <taxon>Actinomycetes</taxon>
        <taxon>Propionibacteriales</taxon>
        <taxon>Nocardioidaceae</taxon>
        <taxon>Nocardioides</taxon>
    </lineage>
</organism>
<dbReference type="CDD" id="cd06579">
    <property type="entry name" value="TM_PBP1_transp_AraH_like"/>
    <property type="match status" value="1"/>
</dbReference>
<evidence type="ECO:0000256" key="5">
    <source>
        <dbReference type="ARBA" id="ARBA00022692"/>
    </source>
</evidence>
<evidence type="ECO:0000256" key="8">
    <source>
        <dbReference type="SAM" id="Phobius"/>
    </source>
</evidence>
<dbReference type="Proteomes" id="UP000589626">
    <property type="component" value="Unassembled WGS sequence"/>
</dbReference>
<protein>
    <submittedName>
        <fullName evidence="9">Ribose transport system permease protein</fullName>
    </submittedName>
</protein>
<evidence type="ECO:0000313" key="10">
    <source>
        <dbReference type="Proteomes" id="UP000589626"/>
    </source>
</evidence>
<reference evidence="9 10" key="1">
    <citation type="submission" date="2020-08" db="EMBL/GenBank/DDBJ databases">
        <title>Sequencing the genomes of 1000 actinobacteria strains.</title>
        <authorList>
            <person name="Klenk H.-P."/>
        </authorList>
    </citation>
    <scope>NUCLEOTIDE SEQUENCE [LARGE SCALE GENOMIC DNA]</scope>
    <source>
        <strain evidence="9 10">DSM 105498</strain>
    </source>
</reference>
<dbReference type="GO" id="GO:0022857">
    <property type="term" value="F:transmembrane transporter activity"/>
    <property type="evidence" value="ECO:0007669"/>
    <property type="project" value="InterPro"/>
</dbReference>
<evidence type="ECO:0000256" key="4">
    <source>
        <dbReference type="ARBA" id="ARBA00022519"/>
    </source>
</evidence>
<proteinExistence type="predicted"/>
<feature type="transmembrane region" description="Helical" evidence="8">
    <location>
        <begin position="288"/>
        <end position="307"/>
    </location>
</feature>